<evidence type="ECO:0000256" key="8">
    <source>
        <dbReference type="ARBA" id="ARBA00022741"/>
    </source>
</evidence>
<keyword evidence="15" id="KW-1185">Reference proteome</keyword>
<protein>
    <recommendedName>
        <fullName evidence="4 13">Tetraacyldisaccharide 4'-kinase</fullName>
        <ecNumber evidence="3 13">2.7.1.130</ecNumber>
    </recommendedName>
    <alternativeName>
        <fullName evidence="12 13">Lipid A 4'-kinase</fullName>
    </alternativeName>
</protein>
<dbReference type="PANTHER" id="PTHR42724">
    <property type="entry name" value="TETRAACYLDISACCHARIDE 4'-KINASE"/>
    <property type="match status" value="1"/>
</dbReference>
<dbReference type="InterPro" id="IPR027417">
    <property type="entry name" value="P-loop_NTPase"/>
</dbReference>
<dbReference type="GO" id="GO:0009029">
    <property type="term" value="F:lipid-A 4'-kinase activity"/>
    <property type="evidence" value="ECO:0007669"/>
    <property type="project" value="UniProtKB-EC"/>
</dbReference>
<dbReference type="SUPFAM" id="SSF52540">
    <property type="entry name" value="P-loop containing nucleoside triphosphate hydrolases"/>
    <property type="match status" value="1"/>
</dbReference>
<evidence type="ECO:0000313" key="15">
    <source>
        <dbReference type="Proteomes" id="UP001242480"/>
    </source>
</evidence>
<dbReference type="InterPro" id="IPR003758">
    <property type="entry name" value="LpxK"/>
</dbReference>
<evidence type="ECO:0000256" key="4">
    <source>
        <dbReference type="ARBA" id="ARBA00016436"/>
    </source>
</evidence>
<keyword evidence="9 13" id="KW-0418">Kinase</keyword>
<evidence type="ECO:0000256" key="11">
    <source>
        <dbReference type="ARBA" id="ARBA00023098"/>
    </source>
</evidence>
<evidence type="ECO:0000256" key="3">
    <source>
        <dbReference type="ARBA" id="ARBA00012071"/>
    </source>
</evidence>
<keyword evidence="8 13" id="KW-0547">Nucleotide-binding</keyword>
<dbReference type="Pfam" id="PF02606">
    <property type="entry name" value="LpxK"/>
    <property type="match status" value="1"/>
</dbReference>
<dbReference type="Proteomes" id="UP001242480">
    <property type="component" value="Unassembled WGS sequence"/>
</dbReference>
<gene>
    <name evidence="13" type="primary">lpxK</name>
    <name evidence="14" type="ORF">QO011_003468</name>
</gene>
<accession>A0ABU0J860</accession>
<evidence type="ECO:0000256" key="6">
    <source>
        <dbReference type="ARBA" id="ARBA00022556"/>
    </source>
</evidence>
<dbReference type="HAMAP" id="MF_00409">
    <property type="entry name" value="LpxK"/>
    <property type="match status" value="1"/>
</dbReference>
<proteinExistence type="inferred from homology"/>
<keyword evidence="10 13" id="KW-0067">ATP-binding</keyword>
<comment type="caution">
    <text evidence="14">The sequence shown here is derived from an EMBL/GenBank/DDBJ whole genome shotgun (WGS) entry which is preliminary data.</text>
</comment>
<comment type="catalytic activity">
    <reaction evidence="13">
        <text>a lipid A disaccharide + ATP = a lipid IVA + ADP + H(+)</text>
        <dbReference type="Rhea" id="RHEA:67840"/>
        <dbReference type="ChEBI" id="CHEBI:15378"/>
        <dbReference type="ChEBI" id="CHEBI:30616"/>
        <dbReference type="ChEBI" id="CHEBI:176343"/>
        <dbReference type="ChEBI" id="CHEBI:176425"/>
        <dbReference type="ChEBI" id="CHEBI:456216"/>
        <dbReference type="EC" id="2.7.1.130"/>
    </reaction>
</comment>
<sequence>MMRWPRPVLRPPPFWYRPPGMAARLLGPVARAYGDAVAERMARPGGRVSAPVLCVGNFTVGGAGKTPLALAIAGMLLEAGEQPIFLTRGYGGDEHGPVLVSPDDGADRVGDEALLLAECAPTIVAADRLAGAILACQSGASIVVMDDGFQNPALVKDCSIVAVDGETGIGNGLALPAGPLRAPVHAQMPFASAVVVIGAGDPGARVADFARESGRAVFHARVGPEPSAPGLRGKRVLAFAGIGRPEKFFKTLADLGAIIAATEVFPDHHRFSEADALRIAGRARGGKLVPVTTAKDMVRLAGGPARDALASISRVVPVRLTFEDGQAVRRFLAKMLNVSF</sequence>
<comment type="similarity">
    <text evidence="13">Belongs to the LpxK family.</text>
</comment>
<evidence type="ECO:0000256" key="2">
    <source>
        <dbReference type="ARBA" id="ARBA00004870"/>
    </source>
</evidence>
<name>A0ABU0J860_9HYPH</name>
<evidence type="ECO:0000256" key="1">
    <source>
        <dbReference type="ARBA" id="ARBA00002274"/>
    </source>
</evidence>
<evidence type="ECO:0000256" key="9">
    <source>
        <dbReference type="ARBA" id="ARBA00022777"/>
    </source>
</evidence>
<evidence type="ECO:0000256" key="5">
    <source>
        <dbReference type="ARBA" id="ARBA00022516"/>
    </source>
</evidence>
<keyword evidence="6 13" id="KW-0441">Lipid A biosynthesis</keyword>
<reference evidence="14 15" key="1">
    <citation type="submission" date="2023-07" db="EMBL/GenBank/DDBJ databases">
        <title>Genomic Encyclopedia of Type Strains, Phase IV (KMG-IV): sequencing the most valuable type-strain genomes for metagenomic binning, comparative biology and taxonomic classification.</title>
        <authorList>
            <person name="Goeker M."/>
        </authorList>
    </citation>
    <scope>NUCLEOTIDE SEQUENCE [LARGE SCALE GENOMIC DNA]</scope>
    <source>
        <strain evidence="14 15">DSM 19619</strain>
    </source>
</reference>
<dbReference type="EMBL" id="JAUSVX010000006">
    <property type="protein sequence ID" value="MDQ0470449.1"/>
    <property type="molecule type" value="Genomic_DNA"/>
</dbReference>
<evidence type="ECO:0000313" key="14">
    <source>
        <dbReference type="EMBL" id="MDQ0470449.1"/>
    </source>
</evidence>
<comment type="pathway">
    <text evidence="2 13">Glycolipid biosynthesis; lipid IV(A) biosynthesis; lipid IV(A) from (3R)-3-hydroxytetradecanoyl-[acyl-carrier-protein] and UDP-N-acetyl-alpha-D-glucosamine: step 6/6.</text>
</comment>
<dbReference type="NCBIfam" id="TIGR00682">
    <property type="entry name" value="lpxK"/>
    <property type="match status" value="1"/>
</dbReference>
<feature type="binding site" evidence="13">
    <location>
        <begin position="59"/>
        <end position="66"/>
    </location>
    <ligand>
        <name>ATP</name>
        <dbReference type="ChEBI" id="CHEBI:30616"/>
    </ligand>
</feature>
<keyword evidence="5 13" id="KW-0444">Lipid biosynthesis</keyword>
<comment type="function">
    <text evidence="1 13">Transfers the gamma-phosphate of ATP to the 4'-position of a tetraacyldisaccharide 1-phosphate intermediate (termed DS-1-P) to form tetraacyldisaccharide 1,4'-bis-phosphate (lipid IVA).</text>
</comment>
<evidence type="ECO:0000256" key="13">
    <source>
        <dbReference type="HAMAP-Rule" id="MF_00409"/>
    </source>
</evidence>
<organism evidence="14 15">
    <name type="scientific">Labrys wisconsinensis</name>
    <dbReference type="NCBI Taxonomy" id="425677"/>
    <lineage>
        <taxon>Bacteria</taxon>
        <taxon>Pseudomonadati</taxon>
        <taxon>Pseudomonadota</taxon>
        <taxon>Alphaproteobacteria</taxon>
        <taxon>Hyphomicrobiales</taxon>
        <taxon>Xanthobacteraceae</taxon>
        <taxon>Labrys</taxon>
    </lineage>
</organism>
<keyword evidence="7 13" id="KW-0808">Transferase</keyword>
<evidence type="ECO:0000256" key="12">
    <source>
        <dbReference type="ARBA" id="ARBA00029757"/>
    </source>
</evidence>
<evidence type="ECO:0000256" key="7">
    <source>
        <dbReference type="ARBA" id="ARBA00022679"/>
    </source>
</evidence>
<evidence type="ECO:0000256" key="10">
    <source>
        <dbReference type="ARBA" id="ARBA00022840"/>
    </source>
</evidence>
<keyword evidence="11 13" id="KW-0443">Lipid metabolism</keyword>
<dbReference type="PANTHER" id="PTHR42724:SF1">
    <property type="entry name" value="TETRAACYLDISACCHARIDE 4'-KINASE, MITOCHONDRIAL-RELATED"/>
    <property type="match status" value="1"/>
</dbReference>
<dbReference type="EC" id="2.7.1.130" evidence="3 13"/>